<evidence type="ECO:0000313" key="1">
    <source>
        <dbReference type="EMBL" id="BBO67088.1"/>
    </source>
</evidence>
<dbReference type="KEGG" id="dalk:DSCA_10180"/>
<gene>
    <name evidence="1" type="ORF">DSCA_10180</name>
</gene>
<name>A0A5K7YD64_9BACT</name>
<protein>
    <submittedName>
        <fullName evidence="1">Uncharacterized protein</fullName>
    </submittedName>
</protein>
<proteinExistence type="predicted"/>
<keyword evidence="2" id="KW-1185">Reference proteome</keyword>
<dbReference type="Proteomes" id="UP000427906">
    <property type="component" value="Chromosome"/>
</dbReference>
<organism evidence="1 2">
    <name type="scientific">Desulfosarcina alkanivorans</name>
    <dbReference type="NCBI Taxonomy" id="571177"/>
    <lineage>
        <taxon>Bacteria</taxon>
        <taxon>Pseudomonadati</taxon>
        <taxon>Thermodesulfobacteriota</taxon>
        <taxon>Desulfobacteria</taxon>
        <taxon>Desulfobacterales</taxon>
        <taxon>Desulfosarcinaceae</taxon>
        <taxon>Desulfosarcina</taxon>
    </lineage>
</organism>
<dbReference type="AlphaFoldDB" id="A0A5K7YD64"/>
<dbReference type="EMBL" id="AP021874">
    <property type="protein sequence ID" value="BBO67088.1"/>
    <property type="molecule type" value="Genomic_DNA"/>
</dbReference>
<evidence type="ECO:0000313" key="2">
    <source>
        <dbReference type="Proteomes" id="UP000427906"/>
    </source>
</evidence>
<reference evidence="1 2" key="1">
    <citation type="submission" date="2019-11" db="EMBL/GenBank/DDBJ databases">
        <title>Comparative genomics of hydrocarbon-degrading Desulfosarcina strains.</title>
        <authorList>
            <person name="Watanabe M."/>
            <person name="Kojima H."/>
            <person name="Fukui M."/>
        </authorList>
    </citation>
    <scope>NUCLEOTIDE SEQUENCE [LARGE SCALE GENOMIC DNA]</scope>
    <source>
        <strain evidence="1 2">PL12</strain>
    </source>
</reference>
<accession>A0A5K7YD64</accession>
<sequence>MVSIDPDKTILNITEGNPSARRSNVKKGEFDSIFRKAVDSTSTGGAGAVSAQPVSELRPARFTTAPPPSAGQVVDRVQRLIDTMEAYQQQLIEKGATLKDIQPLVDRMASEKDALSGISTSLEGQESLRTIVNQSLMLSSMEIAKFNGGHYNNG</sequence>